<evidence type="ECO:0000259" key="8">
    <source>
        <dbReference type="PROSITE" id="PS50071"/>
    </source>
</evidence>
<keyword evidence="5 6" id="KW-0539">Nucleus</keyword>
<dbReference type="Proteomes" id="UP000261540">
    <property type="component" value="Unplaced"/>
</dbReference>
<dbReference type="FunFam" id="1.10.10.60:FF:000003">
    <property type="entry name" value="Iroquois-class homeobox protein IRX"/>
    <property type="match status" value="1"/>
</dbReference>
<feature type="domain" description="Homeobox" evidence="8">
    <location>
        <begin position="136"/>
        <end position="199"/>
    </location>
</feature>
<keyword evidence="10" id="KW-1185">Reference proteome</keyword>
<dbReference type="SMART" id="SM00548">
    <property type="entry name" value="IRO"/>
    <property type="match status" value="1"/>
</dbReference>
<dbReference type="Pfam" id="PF05920">
    <property type="entry name" value="Homeobox_KN"/>
    <property type="match status" value="1"/>
</dbReference>
<feature type="region of interest" description="Disordered" evidence="7">
    <location>
        <begin position="199"/>
        <end position="238"/>
    </location>
</feature>
<dbReference type="STRING" id="1676925.ENSPKIP00000008957"/>
<evidence type="ECO:0000256" key="6">
    <source>
        <dbReference type="PROSITE-ProRule" id="PRU00108"/>
    </source>
</evidence>
<dbReference type="PROSITE" id="PS00027">
    <property type="entry name" value="HOMEOBOX_1"/>
    <property type="match status" value="1"/>
</dbReference>
<evidence type="ECO:0000313" key="9">
    <source>
        <dbReference type="Ensembl" id="ENSPKIP00000008957.1"/>
    </source>
</evidence>
<proteinExistence type="inferred from homology"/>
<dbReference type="PANTHER" id="PTHR11211">
    <property type="entry name" value="IROQUOIS-CLASS HOMEODOMAIN PROTEIN IRX"/>
    <property type="match status" value="1"/>
</dbReference>
<gene>
    <name evidence="9" type="primary">IRX4</name>
</gene>
<dbReference type="InterPro" id="IPR008422">
    <property type="entry name" value="KN_HD"/>
</dbReference>
<evidence type="ECO:0000256" key="4">
    <source>
        <dbReference type="ARBA" id="ARBA00023155"/>
    </source>
</evidence>
<dbReference type="Ensembl" id="ENSPKIT00000033049.1">
    <property type="protein sequence ID" value="ENSPKIP00000008957.1"/>
    <property type="gene ID" value="ENSPKIG00000024240.1"/>
</dbReference>
<dbReference type="AlphaFoldDB" id="A0A3B3QQL7"/>
<comment type="subcellular location">
    <subcellularLocation>
        <location evidence="1 6">Nucleus</location>
    </subcellularLocation>
</comment>
<dbReference type="GO" id="GO:0030182">
    <property type="term" value="P:neuron differentiation"/>
    <property type="evidence" value="ECO:0007669"/>
    <property type="project" value="TreeGrafter"/>
</dbReference>
<dbReference type="GO" id="GO:0048468">
    <property type="term" value="P:cell development"/>
    <property type="evidence" value="ECO:0007669"/>
    <property type="project" value="TreeGrafter"/>
</dbReference>
<organism evidence="9 10">
    <name type="scientific">Paramormyrops kingsleyae</name>
    <dbReference type="NCBI Taxonomy" id="1676925"/>
    <lineage>
        <taxon>Eukaryota</taxon>
        <taxon>Metazoa</taxon>
        <taxon>Chordata</taxon>
        <taxon>Craniata</taxon>
        <taxon>Vertebrata</taxon>
        <taxon>Euteleostomi</taxon>
        <taxon>Actinopterygii</taxon>
        <taxon>Neopterygii</taxon>
        <taxon>Teleostei</taxon>
        <taxon>Osteoglossocephala</taxon>
        <taxon>Osteoglossomorpha</taxon>
        <taxon>Osteoglossiformes</taxon>
        <taxon>Mormyridae</taxon>
        <taxon>Paramormyrops</taxon>
    </lineage>
</organism>
<sequence>MSYPQLGYHYSSTPQFLMATNSLTACCESSGRAAVDGGVIAASPQTPVYCPVYESRLLARHDLSPAGSLYGNPYPASQGYGNYVTYGTDASAFYPLSAFEAKDGGVSTPAGIPPAAACYPCDSALGQYPYDRYGSMDAGARRKNASRETTSTLKAWLNDHRKNPYPTKGEKIMLAIITKMTLTQVSTWFANARRRLKKENQMTWPPRTKSSDDKGYDDDEEDGELLKGENRDHEHQALGEKDLRLSDMEDFHSIASGSPNSELKHPYPRTDYMHGRPKVSLGPACTEDADLTKSCLRRFPESCEGNINGRELTKIVYTEESQTNKPKIWSLAHTAISLNPAEYPSCMHKCASPVSNSVKSMDRQQDSPVATLRSWVDGVFHDPLFRHRSVNQVLVNTTVSGASTECAVEASAICDSSFGVMKEQVASIKHQQPNKDLSGFSKPGSKLFFSY</sequence>
<dbReference type="Gene3D" id="1.10.10.60">
    <property type="entry name" value="Homeodomain-like"/>
    <property type="match status" value="1"/>
</dbReference>
<reference evidence="9" key="1">
    <citation type="submission" date="2025-08" db="UniProtKB">
        <authorList>
            <consortium name="Ensembl"/>
        </authorList>
    </citation>
    <scope>IDENTIFICATION</scope>
</reference>
<dbReference type="GeneTree" id="ENSGT00940000158596"/>
<dbReference type="GO" id="GO:0005634">
    <property type="term" value="C:nucleus"/>
    <property type="evidence" value="ECO:0007669"/>
    <property type="project" value="UniProtKB-SubCell"/>
</dbReference>
<keyword evidence="3 6" id="KW-0238">DNA-binding</keyword>
<dbReference type="InterPro" id="IPR009057">
    <property type="entry name" value="Homeodomain-like_sf"/>
</dbReference>
<dbReference type="GO" id="GO:0000978">
    <property type="term" value="F:RNA polymerase II cis-regulatory region sequence-specific DNA binding"/>
    <property type="evidence" value="ECO:0007669"/>
    <property type="project" value="TreeGrafter"/>
</dbReference>
<dbReference type="SUPFAM" id="SSF46689">
    <property type="entry name" value="Homeodomain-like"/>
    <property type="match status" value="1"/>
</dbReference>
<dbReference type="InterPro" id="IPR001356">
    <property type="entry name" value="HD"/>
</dbReference>
<evidence type="ECO:0000313" key="10">
    <source>
        <dbReference type="Proteomes" id="UP000261540"/>
    </source>
</evidence>
<name>A0A3B3QQL7_9TELE</name>
<dbReference type="InterPro" id="IPR017970">
    <property type="entry name" value="Homeobox_CS"/>
</dbReference>
<dbReference type="OrthoDB" id="5399138at2759"/>
<comment type="similarity">
    <text evidence="2">Belongs to the TALE/IRO homeobox family.</text>
</comment>
<keyword evidence="4 6" id="KW-0371">Homeobox</keyword>
<feature type="compositionally biased region" description="Basic and acidic residues" evidence="7">
    <location>
        <begin position="224"/>
        <end position="238"/>
    </location>
</feature>
<dbReference type="SMART" id="SM00389">
    <property type="entry name" value="HOX"/>
    <property type="match status" value="1"/>
</dbReference>
<feature type="DNA-binding region" description="Homeobox" evidence="6">
    <location>
        <begin position="138"/>
        <end position="200"/>
    </location>
</feature>
<dbReference type="CDD" id="cd00086">
    <property type="entry name" value="homeodomain"/>
    <property type="match status" value="1"/>
</dbReference>
<reference evidence="9" key="2">
    <citation type="submission" date="2025-09" db="UniProtKB">
        <authorList>
            <consortium name="Ensembl"/>
        </authorList>
    </citation>
    <scope>IDENTIFICATION</scope>
</reference>
<evidence type="ECO:0000256" key="2">
    <source>
        <dbReference type="ARBA" id="ARBA00008446"/>
    </source>
</evidence>
<dbReference type="InterPro" id="IPR003893">
    <property type="entry name" value="Iroquois_homeo"/>
</dbReference>
<dbReference type="GO" id="GO:0000981">
    <property type="term" value="F:DNA-binding transcription factor activity, RNA polymerase II-specific"/>
    <property type="evidence" value="ECO:0007669"/>
    <property type="project" value="InterPro"/>
</dbReference>
<dbReference type="PANTHER" id="PTHR11211:SF16">
    <property type="entry name" value="IROQUOIS-CLASS HOMEODOMAIN PROTEIN IRX-4"/>
    <property type="match status" value="1"/>
</dbReference>
<evidence type="ECO:0000256" key="3">
    <source>
        <dbReference type="ARBA" id="ARBA00023125"/>
    </source>
</evidence>
<protein>
    <submittedName>
        <fullName evidence="9">Iroquois homeobox 4</fullName>
    </submittedName>
</protein>
<evidence type="ECO:0000256" key="1">
    <source>
        <dbReference type="ARBA" id="ARBA00004123"/>
    </source>
</evidence>
<dbReference type="PROSITE" id="PS50071">
    <property type="entry name" value="HOMEOBOX_2"/>
    <property type="match status" value="1"/>
</dbReference>
<evidence type="ECO:0000256" key="7">
    <source>
        <dbReference type="SAM" id="MobiDB-lite"/>
    </source>
</evidence>
<evidence type="ECO:0000256" key="5">
    <source>
        <dbReference type="ARBA" id="ARBA00023242"/>
    </source>
</evidence>
<accession>A0A3B3QQL7</accession>